<proteinExistence type="predicted"/>
<keyword evidence="2" id="KW-1185">Reference proteome</keyword>
<accession>A0A177CXP0</accession>
<dbReference type="InParanoid" id="A0A177CXP0"/>
<evidence type="ECO:0000313" key="1">
    <source>
        <dbReference type="EMBL" id="OAG12334.1"/>
    </source>
</evidence>
<name>A0A177CXP0_9PLEO</name>
<protein>
    <submittedName>
        <fullName evidence="1">Uncharacterized protein</fullName>
    </submittedName>
</protein>
<gene>
    <name evidence="1" type="ORF">CC84DRAFT_113356</name>
</gene>
<dbReference type="RefSeq" id="XP_018042699.1">
    <property type="nucleotide sequence ID" value="XM_018175982.1"/>
</dbReference>
<dbReference type="GeneID" id="28759468"/>
<reference evidence="1 2" key="1">
    <citation type="submission" date="2016-05" db="EMBL/GenBank/DDBJ databases">
        <title>Comparative analysis of secretome profiles of manganese(II)-oxidizing ascomycete fungi.</title>
        <authorList>
            <consortium name="DOE Joint Genome Institute"/>
            <person name="Zeiner C.A."/>
            <person name="Purvine S.O."/>
            <person name="Zink E.M."/>
            <person name="Wu S."/>
            <person name="Pasa-Tolic L."/>
            <person name="Chaput D.L."/>
            <person name="Haridas S."/>
            <person name="Grigoriev I.V."/>
            <person name="Santelli C.M."/>
            <person name="Hansel C.M."/>
        </authorList>
    </citation>
    <scope>NUCLEOTIDE SEQUENCE [LARGE SCALE GENOMIC DNA]</scope>
    <source>
        <strain evidence="1 2">AP3s5-JAC2a</strain>
    </source>
</reference>
<dbReference type="EMBL" id="KV441548">
    <property type="protein sequence ID" value="OAG12334.1"/>
    <property type="molecule type" value="Genomic_DNA"/>
</dbReference>
<dbReference type="AlphaFoldDB" id="A0A177CXP0"/>
<organism evidence="1 2">
    <name type="scientific">Paraphaeosphaeria sporulosa</name>
    <dbReference type="NCBI Taxonomy" id="1460663"/>
    <lineage>
        <taxon>Eukaryota</taxon>
        <taxon>Fungi</taxon>
        <taxon>Dikarya</taxon>
        <taxon>Ascomycota</taxon>
        <taxon>Pezizomycotina</taxon>
        <taxon>Dothideomycetes</taxon>
        <taxon>Pleosporomycetidae</taxon>
        <taxon>Pleosporales</taxon>
        <taxon>Massarineae</taxon>
        <taxon>Didymosphaeriaceae</taxon>
        <taxon>Paraphaeosphaeria</taxon>
    </lineage>
</organism>
<sequence length="172" mass="18624">MHEWTLWSPPAVTRHTSLAHCITPSPFACLVGSMANTACGRRSANCGVARGGALAGSRLKLEGALASYSACRPYAWSSERAAQHRVLTLLSLSLAPAHRPGGKNYRRQRRSPALPPNMLRYCLHSTRRTSSCRCRRCRDPAFWCSNGAGDVTVKLFQGSTAPLSSSIAVGQR</sequence>
<dbReference type="Proteomes" id="UP000077069">
    <property type="component" value="Unassembled WGS sequence"/>
</dbReference>
<evidence type="ECO:0000313" key="2">
    <source>
        <dbReference type="Proteomes" id="UP000077069"/>
    </source>
</evidence>